<evidence type="ECO:0000313" key="2">
    <source>
        <dbReference type="Proteomes" id="UP001152320"/>
    </source>
</evidence>
<organism evidence="1 2">
    <name type="scientific">Holothuria leucospilota</name>
    <name type="common">Black long sea cucumber</name>
    <name type="synonym">Mertensiothuria leucospilota</name>
    <dbReference type="NCBI Taxonomy" id="206669"/>
    <lineage>
        <taxon>Eukaryota</taxon>
        <taxon>Metazoa</taxon>
        <taxon>Echinodermata</taxon>
        <taxon>Eleutherozoa</taxon>
        <taxon>Echinozoa</taxon>
        <taxon>Holothuroidea</taxon>
        <taxon>Aspidochirotacea</taxon>
        <taxon>Aspidochirotida</taxon>
        <taxon>Holothuriidae</taxon>
        <taxon>Holothuria</taxon>
    </lineage>
</organism>
<protein>
    <submittedName>
        <fullName evidence="1">Uncharacterized protein</fullName>
    </submittedName>
</protein>
<proteinExistence type="predicted"/>
<reference evidence="1" key="1">
    <citation type="submission" date="2021-10" db="EMBL/GenBank/DDBJ databases">
        <title>Tropical sea cucumber genome reveals ecological adaptation and Cuvierian tubules defense mechanism.</title>
        <authorList>
            <person name="Chen T."/>
        </authorList>
    </citation>
    <scope>NUCLEOTIDE SEQUENCE</scope>
    <source>
        <strain evidence="1">Nanhai2018</strain>
        <tissue evidence="1">Muscle</tissue>
    </source>
</reference>
<name>A0A9Q1CP36_HOLLE</name>
<dbReference type="AlphaFoldDB" id="A0A9Q1CP36"/>
<sequence length="170" mass="19981">MFCDEFSLDLAYFTTRSVHQNGVFVVDSISWSEGVITVKGGHDELVLNIEMDEDCGSRKWRRPLFESWYLHFPWSPYCDIYDIPTNHCDLAMEELRQFHRVDTWADVTIVSPSVYRSIPEIRRPVLRPTTLTREFADGSPFPFMGRGMFKVRLGDKTMEDEVWVQMLKEM</sequence>
<gene>
    <name evidence="1" type="ORF">HOLleu_01274</name>
</gene>
<accession>A0A9Q1CP36</accession>
<keyword evidence="2" id="KW-1185">Reference proteome</keyword>
<dbReference type="EMBL" id="JAIZAY010000001">
    <property type="protein sequence ID" value="KAJ8048806.1"/>
    <property type="molecule type" value="Genomic_DNA"/>
</dbReference>
<evidence type="ECO:0000313" key="1">
    <source>
        <dbReference type="EMBL" id="KAJ8048806.1"/>
    </source>
</evidence>
<dbReference type="Proteomes" id="UP001152320">
    <property type="component" value="Chromosome 1"/>
</dbReference>
<comment type="caution">
    <text evidence="1">The sequence shown here is derived from an EMBL/GenBank/DDBJ whole genome shotgun (WGS) entry which is preliminary data.</text>
</comment>